<dbReference type="InterPro" id="IPR052739">
    <property type="entry name" value="FAAH2"/>
</dbReference>
<protein>
    <submittedName>
        <fullName evidence="2">Amidase</fullName>
    </submittedName>
</protein>
<sequence>MDIATLSLRTQADLIASGALSSEALVRHYLDMISKHNGEVNAIVQVARVEDLIAQAQAADEKVRSGAPLGRLHGVPMTVKDMCKVAGFPCTMGTEGLTGFVAEEDATIVARVKAQGAIILGITNVPELLMAFETDNLIYGRTNHPLDSQLSPGGSSGGEAAAIASGCSPAGLGSDSMGSVRVPASMVGIAGLKVTQGRLPQTGRVPMEGASLHVRSASYGPMGRYIDDVALLLEIIAGPDGIDPNTMPVPVQDYQRCDISTLDVAWYENNGWCEVQPEIGQALRRAVDTLAPFVGSVTNDAPACLNKVKSLALEMIAFGADGGQSWYQGAKLMGSKALSPLFEAFLESASSCQLTVTELRGRLREWDQYNFAMQAFSQRYPITLCPVSATTAQAHGHSVRQIDNYTFTMAYSLSGQPVATVCIGEDNNGLPIGVQVVGQLWCEHQVLAVASVLERAFSQSDATNK</sequence>
<evidence type="ECO:0000313" key="2">
    <source>
        <dbReference type="EMBL" id="TMP31505.1"/>
    </source>
</evidence>
<dbReference type="Gene3D" id="3.90.1300.10">
    <property type="entry name" value="Amidase signature (AS) domain"/>
    <property type="match status" value="1"/>
</dbReference>
<dbReference type="GO" id="GO:0012505">
    <property type="term" value="C:endomembrane system"/>
    <property type="evidence" value="ECO:0007669"/>
    <property type="project" value="TreeGrafter"/>
</dbReference>
<dbReference type="AlphaFoldDB" id="A0A5S3WRB3"/>
<dbReference type="PANTHER" id="PTHR43372">
    <property type="entry name" value="FATTY-ACID AMIDE HYDROLASE"/>
    <property type="match status" value="1"/>
</dbReference>
<dbReference type="SUPFAM" id="SSF75304">
    <property type="entry name" value="Amidase signature (AS) enzymes"/>
    <property type="match status" value="1"/>
</dbReference>
<feature type="domain" description="Amidase" evidence="1">
    <location>
        <begin position="25"/>
        <end position="447"/>
    </location>
</feature>
<reference evidence="2 3" key="1">
    <citation type="submission" date="2018-01" db="EMBL/GenBank/DDBJ databases">
        <authorList>
            <person name="Paulsen S."/>
            <person name="Gram L.K."/>
        </authorList>
    </citation>
    <scope>NUCLEOTIDE SEQUENCE [LARGE SCALE GENOMIC DNA]</scope>
    <source>
        <strain evidence="2 3">S2676</strain>
    </source>
</reference>
<dbReference type="InterPro" id="IPR036928">
    <property type="entry name" value="AS_sf"/>
</dbReference>
<dbReference type="EMBL" id="PNCI01000008">
    <property type="protein sequence ID" value="TMP31505.1"/>
    <property type="molecule type" value="Genomic_DNA"/>
</dbReference>
<proteinExistence type="predicted"/>
<evidence type="ECO:0000313" key="3">
    <source>
        <dbReference type="Proteomes" id="UP000310249"/>
    </source>
</evidence>
<reference evidence="3" key="2">
    <citation type="submission" date="2019-06" db="EMBL/GenBank/DDBJ databases">
        <title>Co-occurence of chitin degradation, pigmentation and bioactivity in marine Pseudoalteromonas.</title>
        <authorList>
            <person name="Sonnenschein E.C."/>
            <person name="Bech P.K."/>
        </authorList>
    </citation>
    <scope>NUCLEOTIDE SEQUENCE [LARGE SCALE GENOMIC DNA]</scope>
    <source>
        <strain evidence="3">S2676</strain>
    </source>
</reference>
<gene>
    <name evidence="2" type="ORF">CWB99_04435</name>
</gene>
<organism evidence="2 3">
    <name type="scientific">Pseudoalteromonas rubra</name>
    <dbReference type="NCBI Taxonomy" id="43658"/>
    <lineage>
        <taxon>Bacteria</taxon>
        <taxon>Pseudomonadati</taxon>
        <taxon>Pseudomonadota</taxon>
        <taxon>Gammaproteobacteria</taxon>
        <taxon>Alteromonadales</taxon>
        <taxon>Pseudoalteromonadaceae</taxon>
        <taxon>Pseudoalteromonas</taxon>
    </lineage>
</organism>
<name>A0A5S3WRB3_9GAMM</name>
<dbReference type="OrthoDB" id="9811471at2"/>
<dbReference type="RefSeq" id="WP_138550770.1">
    <property type="nucleotide sequence ID" value="NZ_PNCH01000014.1"/>
</dbReference>
<evidence type="ECO:0000259" key="1">
    <source>
        <dbReference type="Pfam" id="PF01425"/>
    </source>
</evidence>
<dbReference type="Pfam" id="PF01425">
    <property type="entry name" value="Amidase"/>
    <property type="match status" value="1"/>
</dbReference>
<dbReference type="PANTHER" id="PTHR43372:SF4">
    <property type="entry name" value="FATTY-ACID AMIDE HYDROLASE 2"/>
    <property type="match status" value="1"/>
</dbReference>
<comment type="caution">
    <text evidence="2">The sequence shown here is derived from an EMBL/GenBank/DDBJ whole genome shotgun (WGS) entry which is preliminary data.</text>
</comment>
<dbReference type="Proteomes" id="UP000310249">
    <property type="component" value="Unassembled WGS sequence"/>
</dbReference>
<accession>A0A5S3WRB3</accession>
<dbReference type="InterPro" id="IPR023631">
    <property type="entry name" value="Amidase_dom"/>
</dbReference>